<dbReference type="PROSITE" id="PS00893">
    <property type="entry name" value="NUDIX_BOX"/>
    <property type="match status" value="1"/>
</dbReference>
<sequence>MSISANPSTTVTSKVHDSIEEVALLDSVNDDHDDVIVEMKDPMDSAAFLTLLRKSLTTWRMQGKKSIWIKLHIKLANLIEAAVKEGFWYHHAEPNYLMLVRWLLDTEHTIPANASHRVRVGAFVMNEKREILVVQEKNGILRGMWKFPTGVIEQGEDIHVGAMREIKEETGIDTEFVEILAFRQSHNAFFEKSDFFFMCMLRPLSRDICIQELEIEAAQWMPVEEYAAQPSVQNNDLFKYILDVSLARVDKLYAGLSPVHTRSVFSDTKDCFYLNSSDLNWPSRIGN</sequence>
<evidence type="ECO:0000313" key="7">
    <source>
        <dbReference type="Proteomes" id="UP001327560"/>
    </source>
</evidence>
<feature type="domain" description="Nudix hydrolase" evidence="5">
    <location>
        <begin position="115"/>
        <end position="245"/>
    </location>
</feature>
<gene>
    <name evidence="6" type="ORF">Cni_G03938</name>
</gene>
<dbReference type="PRINTS" id="PR01356">
    <property type="entry name" value="GFGPROTEIN"/>
</dbReference>
<name>A0AAQ3JUY9_9LILI</name>
<keyword evidence="7" id="KW-1185">Reference proteome</keyword>
<dbReference type="GO" id="GO:0051287">
    <property type="term" value="F:NAD binding"/>
    <property type="evidence" value="ECO:0007669"/>
    <property type="project" value="TreeGrafter"/>
</dbReference>
<accession>A0AAQ3JUY9</accession>
<evidence type="ECO:0000259" key="5">
    <source>
        <dbReference type="PROSITE" id="PS51462"/>
    </source>
</evidence>
<dbReference type="InterPro" id="IPR015797">
    <property type="entry name" value="NUDIX_hydrolase-like_dom_sf"/>
</dbReference>
<evidence type="ECO:0000256" key="3">
    <source>
        <dbReference type="ARBA" id="ARBA00022801"/>
    </source>
</evidence>
<dbReference type="InterPro" id="IPR040618">
    <property type="entry name" value="Pre-Nudix"/>
</dbReference>
<dbReference type="InterPro" id="IPR020476">
    <property type="entry name" value="Nudix_hydrolase"/>
</dbReference>
<dbReference type="PROSITE" id="PS51462">
    <property type="entry name" value="NUDIX"/>
    <property type="match status" value="1"/>
</dbReference>
<evidence type="ECO:0000256" key="4">
    <source>
        <dbReference type="RuleBase" id="RU003476"/>
    </source>
</evidence>
<dbReference type="GO" id="GO:0046872">
    <property type="term" value="F:metal ion binding"/>
    <property type="evidence" value="ECO:0007669"/>
    <property type="project" value="UniProtKB-KW"/>
</dbReference>
<dbReference type="EMBL" id="CP136890">
    <property type="protein sequence ID" value="WOK95231.1"/>
    <property type="molecule type" value="Genomic_DNA"/>
</dbReference>
<proteinExistence type="inferred from homology"/>
<dbReference type="SUPFAM" id="SSF55811">
    <property type="entry name" value="Nudix"/>
    <property type="match status" value="1"/>
</dbReference>
<dbReference type="Pfam" id="PF00293">
    <property type="entry name" value="NUDIX"/>
    <property type="match status" value="1"/>
</dbReference>
<keyword evidence="2" id="KW-0479">Metal-binding</keyword>
<keyword evidence="3 4" id="KW-0378">Hydrolase</keyword>
<comment type="similarity">
    <text evidence="1 4">Belongs to the Nudix hydrolase family.</text>
</comment>
<evidence type="ECO:0000313" key="6">
    <source>
        <dbReference type="EMBL" id="WOK95231.1"/>
    </source>
</evidence>
<dbReference type="CDD" id="cd04670">
    <property type="entry name" value="NUDIX_ASFGF2_Nudt6"/>
    <property type="match status" value="1"/>
</dbReference>
<dbReference type="InterPro" id="IPR020084">
    <property type="entry name" value="NUDIX_hydrolase_CS"/>
</dbReference>
<dbReference type="PANTHER" id="PTHR13994:SF29">
    <property type="entry name" value="NUDIX HYDROLASE 2"/>
    <property type="match status" value="1"/>
</dbReference>
<dbReference type="FunFam" id="3.90.79.10:FF:000015">
    <property type="entry name" value="Nudix hydrolase 8"/>
    <property type="match status" value="1"/>
</dbReference>
<dbReference type="FunFam" id="3.40.630.30:FF:000016">
    <property type="entry name" value="nudix hydrolase 2"/>
    <property type="match status" value="1"/>
</dbReference>
<reference evidence="6 7" key="1">
    <citation type="submission" date="2023-10" db="EMBL/GenBank/DDBJ databases">
        <title>Chromosome-scale genome assembly provides insights into flower coloration mechanisms of Canna indica.</title>
        <authorList>
            <person name="Li C."/>
        </authorList>
    </citation>
    <scope>NUCLEOTIDE SEQUENCE [LARGE SCALE GENOMIC DNA]</scope>
    <source>
        <tissue evidence="6">Flower</tissue>
    </source>
</reference>
<dbReference type="GO" id="GO:0047631">
    <property type="term" value="F:ADP-ribose diphosphatase activity"/>
    <property type="evidence" value="ECO:0007669"/>
    <property type="project" value="TreeGrafter"/>
</dbReference>
<dbReference type="AlphaFoldDB" id="A0AAQ3JUY9"/>
<dbReference type="GO" id="GO:0035529">
    <property type="term" value="F:NADH pyrophosphatase activity"/>
    <property type="evidence" value="ECO:0007669"/>
    <property type="project" value="TreeGrafter"/>
</dbReference>
<dbReference type="Gene3D" id="3.40.630.30">
    <property type="match status" value="1"/>
</dbReference>
<protein>
    <submittedName>
        <fullName evidence="6">Nudix hydrolase 2 isoform X2</fullName>
    </submittedName>
</protein>
<dbReference type="Gene3D" id="3.90.79.10">
    <property type="entry name" value="Nucleoside Triphosphate Pyrophosphohydrolase"/>
    <property type="match status" value="1"/>
</dbReference>
<dbReference type="InterPro" id="IPR000086">
    <property type="entry name" value="NUDIX_hydrolase_dom"/>
</dbReference>
<dbReference type="PRINTS" id="PR00502">
    <property type="entry name" value="NUDIXFAMILY"/>
</dbReference>
<organism evidence="6 7">
    <name type="scientific">Canna indica</name>
    <name type="common">Indian-shot</name>
    <dbReference type="NCBI Taxonomy" id="4628"/>
    <lineage>
        <taxon>Eukaryota</taxon>
        <taxon>Viridiplantae</taxon>
        <taxon>Streptophyta</taxon>
        <taxon>Embryophyta</taxon>
        <taxon>Tracheophyta</taxon>
        <taxon>Spermatophyta</taxon>
        <taxon>Magnoliopsida</taxon>
        <taxon>Liliopsida</taxon>
        <taxon>Zingiberales</taxon>
        <taxon>Cannaceae</taxon>
        <taxon>Canna</taxon>
    </lineage>
</organism>
<dbReference type="InterPro" id="IPR003293">
    <property type="entry name" value="Nudix_hydrolase6-like"/>
</dbReference>
<evidence type="ECO:0000256" key="2">
    <source>
        <dbReference type="ARBA" id="ARBA00022723"/>
    </source>
</evidence>
<dbReference type="Pfam" id="PF18290">
    <property type="entry name" value="Nudix_hydro"/>
    <property type="match status" value="1"/>
</dbReference>
<dbReference type="PANTHER" id="PTHR13994">
    <property type="entry name" value="NUDIX HYDROLASE RELATED"/>
    <property type="match status" value="1"/>
</dbReference>
<dbReference type="Proteomes" id="UP001327560">
    <property type="component" value="Chromosome 1"/>
</dbReference>
<evidence type="ECO:0000256" key="1">
    <source>
        <dbReference type="ARBA" id="ARBA00005582"/>
    </source>
</evidence>